<feature type="transmembrane region" description="Helical" evidence="7">
    <location>
        <begin position="99"/>
        <end position="120"/>
    </location>
</feature>
<dbReference type="InterPro" id="IPR050638">
    <property type="entry name" value="AA-Vitamin_Transporters"/>
</dbReference>
<sequence length="298" mass="32041">MKRPSSTTLALLALSGSALFWAGNFIVGRALREAMPPLLLTLGRWVVAALILLPLAGRATWRARADVWRARRLVVFLSVSGVVLFQLCVYSALQRTTAVNAIIFLSLTPVAIALIARFWFGERLNGRQWVGIGVSLLGALVIIGRGSSAFLAALRFNRGDVLMLAAVCLWAAYSHALRHRPATLPHAVLLTASVVVGVGLMMPLAGWAWWRGLTVQMTPPVAAGIVYVGVCASVLAFYFWNWGVSVLGANRAGVFLHLMPLFGAMLSFVFLGEGIHGFHLVGASGILGGIWLMNRAEA</sequence>
<reference evidence="9 11" key="1">
    <citation type="journal article" date="2015" name="Genome Announc.">
        <title>Draft Genome Sequence of a Heterotrophic Facultative Anaerobic Thermophilic Bacterium, Ardenticatena maritima Strain 110ST.</title>
        <authorList>
            <person name="Kawaichi S."/>
            <person name="Yoshida T."/>
            <person name="Sako Y."/>
            <person name="Nakamura R."/>
        </authorList>
    </citation>
    <scope>NUCLEOTIDE SEQUENCE [LARGE SCALE GENOMIC DNA]</scope>
    <source>
        <strain evidence="9 11">110S</strain>
    </source>
</reference>
<evidence type="ECO:0000256" key="4">
    <source>
        <dbReference type="ARBA" id="ARBA00022692"/>
    </source>
</evidence>
<comment type="similarity">
    <text evidence="2">Belongs to the EamA transporter family.</text>
</comment>
<feature type="transmembrane region" description="Helical" evidence="7">
    <location>
        <begin position="252"/>
        <end position="271"/>
    </location>
</feature>
<evidence type="ECO:0000256" key="3">
    <source>
        <dbReference type="ARBA" id="ARBA00022475"/>
    </source>
</evidence>
<feature type="transmembrane region" description="Helical" evidence="7">
    <location>
        <begin position="73"/>
        <end position="93"/>
    </location>
</feature>
<evidence type="ECO:0000313" key="10">
    <source>
        <dbReference type="EMBL" id="KPL87752.1"/>
    </source>
</evidence>
<name>A0A0M8K5S5_9CHLR</name>
<dbReference type="EMBL" id="BBZA01000043">
    <property type="protein sequence ID" value="GAP62305.1"/>
    <property type="molecule type" value="Genomic_DNA"/>
</dbReference>
<feature type="domain" description="EamA" evidence="8">
    <location>
        <begin position="10"/>
        <end position="143"/>
    </location>
</feature>
<evidence type="ECO:0000256" key="6">
    <source>
        <dbReference type="ARBA" id="ARBA00023136"/>
    </source>
</evidence>
<protein>
    <recommendedName>
        <fullName evidence="8">EamA domain-containing protein</fullName>
    </recommendedName>
</protein>
<keyword evidence="5 7" id="KW-1133">Transmembrane helix</keyword>
<evidence type="ECO:0000256" key="2">
    <source>
        <dbReference type="ARBA" id="ARBA00007362"/>
    </source>
</evidence>
<dbReference type="GO" id="GO:0005886">
    <property type="term" value="C:plasma membrane"/>
    <property type="evidence" value="ECO:0007669"/>
    <property type="project" value="UniProtKB-SubCell"/>
</dbReference>
<organism evidence="9 11">
    <name type="scientific">Ardenticatena maritima</name>
    <dbReference type="NCBI Taxonomy" id="872965"/>
    <lineage>
        <taxon>Bacteria</taxon>
        <taxon>Bacillati</taxon>
        <taxon>Chloroflexota</taxon>
        <taxon>Ardenticatenia</taxon>
        <taxon>Ardenticatenales</taxon>
        <taxon>Ardenticatenaceae</taxon>
        <taxon>Ardenticatena</taxon>
    </lineage>
</organism>
<dbReference type="FunCoup" id="A0A0M8K5S5">
    <property type="interactions" value="94"/>
</dbReference>
<feature type="transmembrane region" description="Helical" evidence="7">
    <location>
        <begin position="159"/>
        <end position="176"/>
    </location>
</feature>
<dbReference type="Pfam" id="PF00892">
    <property type="entry name" value="EamA"/>
    <property type="match status" value="2"/>
</dbReference>
<feature type="transmembrane region" description="Helical" evidence="7">
    <location>
        <begin position="221"/>
        <end position="240"/>
    </location>
</feature>
<reference evidence="11" key="3">
    <citation type="submission" date="2015-08" db="EMBL/GenBank/DDBJ databases">
        <title>Draft Genome Sequence of a Heterotrophic Facultative Anaerobic Bacterium Ardenticatena maritima Strain 110S.</title>
        <authorList>
            <person name="Kawaichi S."/>
            <person name="Yoshida T."/>
            <person name="Sako Y."/>
            <person name="Nakamura R."/>
        </authorList>
    </citation>
    <scope>NUCLEOTIDE SEQUENCE [LARGE SCALE GENOMIC DNA]</scope>
    <source>
        <strain evidence="11">110S</strain>
    </source>
</reference>
<dbReference type="PANTHER" id="PTHR32322:SF18">
    <property type="entry name" value="S-ADENOSYLMETHIONINE_S-ADENOSYLHOMOCYSTEINE TRANSPORTER"/>
    <property type="match status" value="1"/>
</dbReference>
<dbReference type="STRING" id="872965.SE16_09220"/>
<feature type="transmembrane region" description="Helical" evidence="7">
    <location>
        <begin position="42"/>
        <end position="61"/>
    </location>
</feature>
<dbReference type="Gene3D" id="1.10.3730.20">
    <property type="match status" value="1"/>
</dbReference>
<feature type="transmembrane region" description="Helical" evidence="7">
    <location>
        <begin position="132"/>
        <end position="153"/>
    </location>
</feature>
<evidence type="ECO:0000256" key="5">
    <source>
        <dbReference type="ARBA" id="ARBA00022989"/>
    </source>
</evidence>
<keyword evidence="6 7" id="KW-0472">Membrane</keyword>
<gene>
    <name evidence="9" type="ORF">ARMA_0728</name>
    <name evidence="10" type="ORF">SE16_09220</name>
</gene>
<feature type="domain" description="EamA" evidence="8">
    <location>
        <begin position="158"/>
        <end position="294"/>
    </location>
</feature>
<dbReference type="RefSeq" id="WP_054492243.1">
    <property type="nucleotide sequence ID" value="NZ_BBZA01000043.1"/>
</dbReference>
<dbReference type="InterPro" id="IPR037185">
    <property type="entry name" value="EmrE-like"/>
</dbReference>
<evidence type="ECO:0000259" key="8">
    <source>
        <dbReference type="Pfam" id="PF00892"/>
    </source>
</evidence>
<evidence type="ECO:0000313" key="11">
    <source>
        <dbReference type="Proteomes" id="UP000037784"/>
    </source>
</evidence>
<keyword evidence="11" id="KW-1185">Reference proteome</keyword>
<comment type="caution">
    <text evidence="9">The sequence shown here is derived from an EMBL/GenBank/DDBJ whole genome shotgun (WGS) entry which is preliminary data.</text>
</comment>
<feature type="transmembrane region" description="Helical" evidence="7">
    <location>
        <begin position="277"/>
        <end position="294"/>
    </location>
</feature>
<keyword evidence="4 7" id="KW-0812">Transmembrane</keyword>
<evidence type="ECO:0000256" key="1">
    <source>
        <dbReference type="ARBA" id="ARBA00004651"/>
    </source>
</evidence>
<evidence type="ECO:0000313" key="9">
    <source>
        <dbReference type="EMBL" id="GAP62305.1"/>
    </source>
</evidence>
<proteinExistence type="inferred from homology"/>
<evidence type="ECO:0000313" key="12">
    <source>
        <dbReference type="Proteomes" id="UP000050502"/>
    </source>
</evidence>
<dbReference type="Proteomes" id="UP000050502">
    <property type="component" value="Unassembled WGS sequence"/>
</dbReference>
<dbReference type="EMBL" id="LGKN01000005">
    <property type="protein sequence ID" value="KPL87752.1"/>
    <property type="molecule type" value="Genomic_DNA"/>
</dbReference>
<dbReference type="SUPFAM" id="SSF103481">
    <property type="entry name" value="Multidrug resistance efflux transporter EmrE"/>
    <property type="match status" value="2"/>
</dbReference>
<dbReference type="AlphaFoldDB" id="A0A0M8K5S5"/>
<accession>A0A0M8K5S5</accession>
<dbReference type="InterPro" id="IPR000620">
    <property type="entry name" value="EamA_dom"/>
</dbReference>
<dbReference type="PANTHER" id="PTHR32322">
    <property type="entry name" value="INNER MEMBRANE TRANSPORTER"/>
    <property type="match status" value="1"/>
</dbReference>
<evidence type="ECO:0000256" key="7">
    <source>
        <dbReference type="SAM" id="Phobius"/>
    </source>
</evidence>
<comment type="subcellular location">
    <subcellularLocation>
        <location evidence="1">Cell membrane</location>
        <topology evidence="1">Multi-pass membrane protein</topology>
    </subcellularLocation>
</comment>
<dbReference type="OrthoDB" id="9799821at2"/>
<keyword evidence="3" id="KW-1003">Cell membrane</keyword>
<dbReference type="InParanoid" id="A0A0M8K5S5"/>
<reference evidence="10 12" key="2">
    <citation type="submission" date="2015-07" db="EMBL/GenBank/DDBJ databases">
        <title>Whole genome sequence of Ardenticatena maritima DSM 23922.</title>
        <authorList>
            <person name="Hemp J."/>
            <person name="Ward L.M."/>
            <person name="Pace L.A."/>
            <person name="Fischer W.W."/>
        </authorList>
    </citation>
    <scope>NUCLEOTIDE SEQUENCE [LARGE SCALE GENOMIC DNA]</scope>
    <source>
        <strain evidence="10 12">110S</strain>
    </source>
</reference>
<dbReference type="Proteomes" id="UP000037784">
    <property type="component" value="Unassembled WGS sequence"/>
</dbReference>
<feature type="transmembrane region" description="Helical" evidence="7">
    <location>
        <begin position="188"/>
        <end position="209"/>
    </location>
</feature>